<dbReference type="PROSITE" id="PS51808">
    <property type="entry name" value="CHCH"/>
    <property type="match status" value="1"/>
</dbReference>
<sequence length="110" mass="12066">MEPVMASVGKHCQGPLANFQRCIYAHRENPSACNEAQQELARCASEASPTLQTIKKTCGKYIHDYDQCLFANQHASQEEVASQCTSKLRALAECTDAVMLNSESSQADAR</sequence>
<gene>
    <name evidence="2" type="primary">MIC14</name>
    <name evidence="2" type="ORF">DNF11_0644</name>
</gene>
<evidence type="ECO:0000313" key="2">
    <source>
        <dbReference type="EMBL" id="AYO41594.1"/>
    </source>
</evidence>
<dbReference type="PANTHER" id="PTHR47106:SF1">
    <property type="entry name" value="COILED-COIL-HELIX-COILED-COIL-HELIX DOMAIN-CONTAINING PROTEIN 5"/>
    <property type="match status" value="1"/>
</dbReference>
<reference evidence="2 3" key="1">
    <citation type="submission" date="2018-10" db="EMBL/GenBank/DDBJ databases">
        <title>Complete genome sequence of Malassezia restricta CBS 7877.</title>
        <authorList>
            <person name="Morand S.C."/>
            <person name="Bertignac M."/>
            <person name="Iltis A."/>
            <person name="Kolder I."/>
            <person name="Pirovano W."/>
            <person name="Jourdain R."/>
            <person name="Clavaud C."/>
        </authorList>
    </citation>
    <scope>NUCLEOTIDE SEQUENCE [LARGE SCALE GENOMIC DNA]</scope>
    <source>
        <strain evidence="2 3">CBS 7877</strain>
    </source>
</reference>
<dbReference type="AlphaFoldDB" id="A0A3G2S0V8"/>
<dbReference type="Gene3D" id="1.10.287.2900">
    <property type="match status" value="2"/>
</dbReference>
<keyword evidence="3" id="KW-1185">Reference proteome</keyword>
<organism evidence="2 3">
    <name type="scientific">Malassezia restricta (strain ATCC 96810 / NBRC 103918 / CBS 7877)</name>
    <name type="common">Seborrheic dermatitis infection agent</name>
    <dbReference type="NCBI Taxonomy" id="425264"/>
    <lineage>
        <taxon>Eukaryota</taxon>
        <taxon>Fungi</taxon>
        <taxon>Dikarya</taxon>
        <taxon>Basidiomycota</taxon>
        <taxon>Ustilaginomycotina</taxon>
        <taxon>Malasseziomycetes</taxon>
        <taxon>Malasseziales</taxon>
        <taxon>Malasseziaceae</taxon>
        <taxon>Malassezia</taxon>
    </lineage>
</organism>
<proteinExistence type="predicted"/>
<evidence type="ECO:0000313" key="3">
    <source>
        <dbReference type="Proteomes" id="UP000269793"/>
    </source>
</evidence>
<dbReference type="Proteomes" id="UP000269793">
    <property type="component" value="Chromosome I"/>
</dbReference>
<dbReference type="OrthoDB" id="2581252at2759"/>
<dbReference type="GO" id="GO:0005758">
    <property type="term" value="C:mitochondrial intermembrane space"/>
    <property type="evidence" value="ECO:0007669"/>
    <property type="project" value="TreeGrafter"/>
</dbReference>
<dbReference type="VEuPathDB" id="FungiDB:DNF11_0644"/>
<evidence type="ECO:0000259" key="1">
    <source>
        <dbReference type="Pfam" id="PF16860"/>
    </source>
</evidence>
<dbReference type="GO" id="GO:0045333">
    <property type="term" value="P:cellular respiration"/>
    <property type="evidence" value="ECO:0007669"/>
    <property type="project" value="TreeGrafter"/>
</dbReference>
<accession>A0A3G2S0V8</accession>
<dbReference type="InterPro" id="IPR031731">
    <property type="entry name" value="CX9C"/>
</dbReference>
<dbReference type="InterPro" id="IPR052848">
    <property type="entry name" value="CHCH_domain-containing_protein"/>
</dbReference>
<protein>
    <submittedName>
        <fullName evidence="2">Mitochondrial intermembrane space cysteine motif-containing protein MIC14</fullName>
    </submittedName>
</protein>
<feature type="domain" description="IMS import disulfide relay-system CHCH-CHCH-like Cx9C" evidence="1">
    <location>
        <begin position="5"/>
        <end position="46"/>
    </location>
</feature>
<dbReference type="Pfam" id="PF16860">
    <property type="entry name" value="CX9C"/>
    <property type="match status" value="1"/>
</dbReference>
<dbReference type="PANTHER" id="PTHR47106">
    <property type="entry name" value="COILED-COIL-HELIX-COILED-COIL-HELIX DOMAIN-CONTAINING PROTEIN 5"/>
    <property type="match status" value="1"/>
</dbReference>
<dbReference type="EMBL" id="CP033148">
    <property type="protein sequence ID" value="AYO41594.1"/>
    <property type="molecule type" value="Genomic_DNA"/>
</dbReference>
<name>A0A3G2S0V8_MALR7</name>